<evidence type="ECO:0000313" key="2">
    <source>
        <dbReference type="Proteomes" id="UP001163603"/>
    </source>
</evidence>
<reference evidence="2" key="1">
    <citation type="journal article" date="2023" name="G3 (Bethesda)">
        <title>Genome assembly and association tests identify interacting loci associated with vigor, precocity, and sex in interspecific pistachio rootstocks.</title>
        <authorList>
            <person name="Palmer W."/>
            <person name="Jacygrad E."/>
            <person name="Sagayaradj S."/>
            <person name="Cavanaugh K."/>
            <person name="Han R."/>
            <person name="Bertier L."/>
            <person name="Beede B."/>
            <person name="Kafkas S."/>
            <person name="Golino D."/>
            <person name="Preece J."/>
            <person name="Michelmore R."/>
        </authorList>
    </citation>
    <scope>NUCLEOTIDE SEQUENCE [LARGE SCALE GENOMIC DNA]</scope>
</reference>
<proteinExistence type="predicted"/>
<protein>
    <submittedName>
        <fullName evidence="1">Uncharacterized protein</fullName>
    </submittedName>
</protein>
<gene>
    <name evidence="1" type="ORF">Pint_07736</name>
</gene>
<sequence length="50" mass="5663">MLQFSPLDMLTPNFSYGMLRLRNLRPDDLRSGHILTSAGFENSIINHDGT</sequence>
<dbReference type="Proteomes" id="UP001163603">
    <property type="component" value="Chromosome 10"/>
</dbReference>
<evidence type="ECO:0000313" key="1">
    <source>
        <dbReference type="EMBL" id="KAJ0025035.1"/>
    </source>
</evidence>
<accession>A0ACC0XX67</accession>
<dbReference type="EMBL" id="CM047745">
    <property type="protein sequence ID" value="KAJ0025035.1"/>
    <property type="molecule type" value="Genomic_DNA"/>
</dbReference>
<comment type="caution">
    <text evidence="1">The sequence shown here is derived from an EMBL/GenBank/DDBJ whole genome shotgun (WGS) entry which is preliminary data.</text>
</comment>
<keyword evidence="2" id="KW-1185">Reference proteome</keyword>
<name>A0ACC0XX67_9ROSI</name>
<organism evidence="1 2">
    <name type="scientific">Pistacia integerrima</name>
    <dbReference type="NCBI Taxonomy" id="434235"/>
    <lineage>
        <taxon>Eukaryota</taxon>
        <taxon>Viridiplantae</taxon>
        <taxon>Streptophyta</taxon>
        <taxon>Embryophyta</taxon>
        <taxon>Tracheophyta</taxon>
        <taxon>Spermatophyta</taxon>
        <taxon>Magnoliopsida</taxon>
        <taxon>eudicotyledons</taxon>
        <taxon>Gunneridae</taxon>
        <taxon>Pentapetalae</taxon>
        <taxon>rosids</taxon>
        <taxon>malvids</taxon>
        <taxon>Sapindales</taxon>
        <taxon>Anacardiaceae</taxon>
        <taxon>Pistacia</taxon>
    </lineage>
</organism>